<dbReference type="SMR" id="B2FIA0"/>
<dbReference type="PROSITE" id="PS51779">
    <property type="entry name" value="POTRA"/>
    <property type="match status" value="5"/>
</dbReference>
<feature type="region of interest" description="Disordered" evidence="10">
    <location>
        <begin position="1"/>
        <end position="25"/>
    </location>
</feature>
<evidence type="ECO:0000256" key="5">
    <source>
        <dbReference type="ARBA" id="ARBA00022737"/>
    </source>
</evidence>
<dbReference type="NCBIfam" id="TIGR03303">
    <property type="entry name" value="OM_YaeT"/>
    <property type="match status" value="1"/>
</dbReference>
<dbReference type="EnsemblBacteria" id="CAQ45034">
    <property type="protein sequence ID" value="CAQ45034"/>
    <property type="gene ID" value="Smlt1498"/>
</dbReference>
<sequence>MNFSTLLPSTASASRTNEIDLPTGRDMTRLPNRRLLALALAAVTGAPALAQAAEPFTVSDIRVDGLQRISSGTVFTYLPVERGETITDNKVGETIRALYKTGFFEDVQLDRQGSILVVTVKERPAINKLTVTGNKDIKSEQLLKGLSDIGLTEGGTFDRLSLDRVTQELRRQYNDRGKYTVEITPTVSPLDRNRVDIAIAIKEGKAAKIRHVNLVGTEKFESKDILETWESKEHNWASWYRRDDQYSKEKLSGDLEKLNSWYLDRGYVDFSIDSTQVSISPDKRDMFLTAGVTEGAQYKISEIKVSGDTILPQEDVERMVIQKPGDTFSRALLEFSSDTITNSLSNIGYAFAKVNPIPTTNRAEQTVGINMQVVPGPRVSVRRILFRGNTRTSDEVMRREMRQFENSWYSQAAIDRSKIRLQRLGYFESVDVETPAVSGSNDQVDVVYNVKETTSGSFVFGLGYSQSYGMTTSVQLSQNNFLGGGNRVSVEASRSSYLQRYGFSYTNPYFTDDGVSLGYNLSWRELDYSDFNTAQYNSTNGSAQVVFGVPLTETDTVSLMFGIDSNQITTYQGSTPQSIIDYINVLGSRTFHAWRTELGWARDSRNDYFMPTRGTYQRVDLETTLPGSTIEYYKLNYQISKYWPIMPSLVINTRAEIGYGDSYGSDKTAMVPDENGNLRSVTAKGLPFYENFYAGGTNSVRGFEDNTLGPREVTRGYPEGQPLGGSLKTVGSVEAYFPRLFDSPSARVSAFVDFGNVYNGADNFKANELRVSTGVALLWRAPVGPISISYAFPLKKEDGDKIERLQFTFGGQF</sequence>
<dbReference type="Gene3D" id="2.40.160.50">
    <property type="entry name" value="membrane protein fhac: a member of the omp85/tpsb transporter family"/>
    <property type="match status" value="1"/>
</dbReference>
<dbReference type="KEGG" id="sml:Smlt1498"/>
<dbReference type="PANTHER" id="PTHR12815">
    <property type="entry name" value="SORTING AND ASSEMBLY MACHINERY SAMM50 PROTEIN FAMILY MEMBER"/>
    <property type="match status" value="1"/>
</dbReference>
<dbReference type="GO" id="GO:1990063">
    <property type="term" value="C:Bam protein complex"/>
    <property type="evidence" value="ECO:0007669"/>
    <property type="project" value="TreeGrafter"/>
</dbReference>
<feature type="domain" description="POTRA" evidence="11">
    <location>
        <begin position="298"/>
        <end position="376"/>
    </location>
</feature>
<dbReference type="FunFam" id="3.10.20.310:FF:000001">
    <property type="entry name" value="Outer membrane protein assembly factor BamA"/>
    <property type="match status" value="1"/>
</dbReference>
<keyword evidence="13" id="KW-1185">Reference proteome</keyword>
<reference evidence="12 13" key="1">
    <citation type="journal article" date="2008" name="Genome Biol.">
        <title>The complete genome, comparative and functional analysis of Stenotrophomonas maltophilia reveals an organism heavily shielded by drug resistance determinants.</title>
        <authorList>
            <person name="Crossman L.C."/>
            <person name="Gould V.C."/>
            <person name="Dow J.M."/>
            <person name="Vernikos G.S."/>
            <person name="Okazaki A."/>
            <person name="Sebaihia M."/>
            <person name="Saunders D."/>
            <person name="Arrowsmith C."/>
            <person name="Carver T."/>
            <person name="Peters N."/>
            <person name="Adlem E."/>
            <person name="Kerhornou A."/>
            <person name="Lord A."/>
            <person name="Murphy L."/>
            <person name="Seeger K."/>
            <person name="Squares R."/>
            <person name="Rutter S."/>
            <person name="Quail M.A."/>
            <person name="Rajandream M.A."/>
            <person name="Harris D."/>
            <person name="Churcher C."/>
            <person name="Bentley S.D."/>
            <person name="Parkhill J."/>
            <person name="Thomson N.R."/>
            <person name="Avison M.B."/>
        </authorList>
    </citation>
    <scope>NUCLEOTIDE SEQUENCE [LARGE SCALE GENOMIC DNA]</scope>
    <source>
        <strain evidence="12 13">K279a</strain>
    </source>
</reference>
<dbReference type="EMBL" id="AM743169">
    <property type="protein sequence ID" value="CAQ45034.1"/>
    <property type="molecule type" value="Genomic_DNA"/>
</dbReference>
<evidence type="ECO:0000256" key="6">
    <source>
        <dbReference type="ARBA" id="ARBA00023136"/>
    </source>
</evidence>
<dbReference type="InterPro" id="IPR034746">
    <property type="entry name" value="POTRA"/>
</dbReference>
<keyword evidence="3 8" id="KW-0812">Transmembrane</keyword>
<evidence type="ECO:0000256" key="10">
    <source>
        <dbReference type="SAM" id="MobiDB-lite"/>
    </source>
</evidence>
<keyword evidence="4 8" id="KW-0732">Signal</keyword>
<comment type="subcellular location">
    <subcellularLocation>
        <location evidence="8">Cell outer membrane</location>
    </subcellularLocation>
    <subcellularLocation>
        <location evidence="1">Membrane</location>
    </subcellularLocation>
</comment>
<dbReference type="HOGENOM" id="CLU_007664_1_0_6"/>
<protein>
    <recommendedName>
        <fullName evidence="8 9">Outer membrane protein assembly factor BamA</fullName>
    </recommendedName>
</protein>
<evidence type="ECO:0000256" key="1">
    <source>
        <dbReference type="ARBA" id="ARBA00004370"/>
    </source>
</evidence>
<dbReference type="eggNOG" id="COG4775">
    <property type="taxonomic scope" value="Bacteria"/>
</dbReference>
<evidence type="ECO:0000256" key="4">
    <source>
        <dbReference type="ARBA" id="ARBA00022729"/>
    </source>
</evidence>
<dbReference type="FunFam" id="3.10.20.310:FF:000015">
    <property type="entry name" value="Outer membrane protein assembly factor BamA"/>
    <property type="match status" value="1"/>
</dbReference>
<keyword evidence="2 8" id="KW-1134">Transmembrane beta strand</keyword>
<evidence type="ECO:0000256" key="8">
    <source>
        <dbReference type="HAMAP-Rule" id="MF_01430"/>
    </source>
</evidence>
<evidence type="ECO:0000259" key="11">
    <source>
        <dbReference type="PROSITE" id="PS51779"/>
    </source>
</evidence>
<feature type="domain" description="POTRA" evidence="11">
    <location>
        <begin position="124"/>
        <end position="204"/>
    </location>
</feature>
<evidence type="ECO:0000313" key="12">
    <source>
        <dbReference type="EMBL" id="CAQ45034.1"/>
    </source>
</evidence>
<keyword evidence="6 8" id="KW-0472">Membrane</keyword>
<evidence type="ECO:0000256" key="7">
    <source>
        <dbReference type="ARBA" id="ARBA00023237"/>
    </source>
</evidence>
<dbReference type="Gene3D" id="3.10.20.310">
    <property type="entry name" value="membrane protein fhac"/>
    <property type="match status" value="5"/>
</dbReference>
<dbReference type="GO" id="GO:0043165">
    <property type="term" value="P:Gram-negative-bacterium-type cell outer membrane assembly"/>
    <property type="evidence" value="ECO:0007669"/>
    <property type="project" value="UniProtKB-UniRule"/>
</dbReference>
<comment type="similarity">
    <text evidence="8">Belongs to the BamA family.</text>
</comment>
<organism evidence="12 13">
    <name type="scientific">Stenotrophomonas maltophilia (strain K279a)</name>
    <dbReference type="NCBI Taxonomy" id="522373"/>
    <lineage>
        <taxon>Bacteria</taxon>
        <taxon>Pseudomonadati</taxon>
        <taxon>Pseudomonadota</taxon>
        <taxon>Gammaproteobacteria</taxon>
        <taxon>Lysobacterales</taxon>
        <taxon>Lysobacteraceae</taxon>
        <taxon>Stenotrophomonas</taxon>
        <taxon>Stenotrophomonas maltophilia group</taxon>
    </lineage>
</organism>
<gene>
    <name evidence="8" type="primary">bamA</name>
    <name evidence="12" type="ordered locus">Smlt1498</name>
</gene>
<dbReference type="FunFam" id="3.10.20.310:FF:000002">
    <property type="entry name" value="Outer membrane protein assembly factor BamA"/>
    <property type="match status" value="1"/>
</dbReference>
<evidence type="ECO:0000256" key="3">
    <source>
        <dbReference type="ARBA" id="ARBA00022692"/>
    </source>
</evidence>
<keyword evidence="7 8" id="KW-0998">Cell outer membrane</keyword>
<dbReference type="InterPro" id="IPR010827">
    <property type="entry name" value="BamA/TamA_POTRA"/>
</dbReference>
<dbReference type="InterPro" id="IPR039910">
    <property type="entry name" value="D15-like"/>
</dbReference>
<feature type="compositionally biased region" description="Polar residues" evidence="10">
    <location>
        <begin position="1"/>
        <end position="16"/>
    </location>
</feature>
<dbReference type="PANTHER" id="PTHR12815:SF23">
    <property type="entry name" value="OUTER MEMBRANE PROTEIN ASSEMBLY FACTOR BAMA"/>
    <property type="match status" value="1"/>
</dbReference>
<dbReference type="HAMAP" id="MF_01430">
    <property type="entry name" value="OM_assembly_BamA"/>
    <property type="match status" value="1"/>
</dbReference>
<proteinExistence type="inferred from homology"/>
<dbReference type="InterPro" id="IPR023707">
    <property type="entry name" value="OM_assembly_BamA"/>
</dbReference>
<dbReference type="Pfam" id="PF07244">
    <property type="entry name" value="POTRA"/>
    <property type="match status" value="4"/>
</dbReference>
<feature type="domain" description="POTRA" evidence="11">
    <location>
        <begin position="379"/>
        <end position="453"/>
    </location>
</feature>
<comment type="subunit">
    <text evidence="8">Part of the Bam complex.</text>
</comment>
<name>B2FIA0_STRMK</name>
<keyword evidence="5 8" id="KW-0677">Repeat</keyword>
<dbReference type="GO" id="GO:0051205">
    <property type="term" value="P:protein insertion into membrane"/>
    <property type="evidence" value="ECO:0007669"/>
    <property type="project" value="UniProtKB-UniRule"/>
</dbReference>
<dbReference type="AlphaFoldDB" id="B2FIA0"/>
<dbReference type="Pfam" id="PF01103">
    <property type="entry name" value="Omp85"/>
    <property type="match status" value="1"/>
</dbReference>
<accession>B2FIA0</accession>
<dbReference type="InterPro" id="IPR000184">
    <property type="entry name" value="Bac_surfAg_D15"/>
</dbReference>
<dbReference type="Proteomes" id="UP000008840">
    <property type="component" value="Chromosome"/>
</dbReference>
<evidence type="ECO:0000256" key="9">
    <source>
        <dbReference type="NCBIfam" id="TIGR03303"/>
    </source>
</evidence>
<feature type="domain" description="POTRA" evidence="11">
    <location>
        <begin position="207"/>
        <end position="295"/>
    </location>
</feature>
<dbReference type="FunFam" id="3.10.20.310:FF:000003">
    <property type="entry name" value="Outer membrane protein assembly factor BamA"/>
    <property type="match status" value="1"/>
</dbReference>
<comment type="function">
    <text evidence="8">Part of the outer membrane protein assembly complex, which is involved in assembly and insertion of beta-barrel proteins into the outer membrane.</text>
</comment>
<dbReference type="PIRSF" id="PIRSF006076">
    <property type="entry name" value="OM_assembly_OMP85"/>
    <property type="match status" value="1"/>
</dbReference>
<feature type="domain" description="POTRA" evidence="11">
    <location>
        <begin position="56"/>
        <end position="123"/>
    </location>
</feature>
<evidence type="ECO:0000313" key="13">
    <source>
        <dbReference type="Proteomes" id="UP000008840"/>
    </source>
</evidence>
<evidence type="ECO:0000256" key="2">
    <source>
        <dbReference type="ARBA" id="ARBA00022452"/>
    </source>
</evidence>